<keyword evidence="3" id="KW-1185">Reference proteome</keyword>
<reference evidence="2 3" key="1">
    <citation type="journal article" date="2018" name="Front. Plant Sci.">
        <title>Red Clover (Trifolium pratense) and Zigzag Clover (T. medium) - A Picture of Genomic Similarities and Differences.</title>
        <authorList>
            <person name="Dluhosova J."/>
            <person name="Istvanek J."/>
            <person name="Nedelnik J."/>
            <person name="Repkova J."/>
        </authorList>
    </citation>
    <scope>NUCLEOTIDE SEQUENCE [LARGE SCALE GENOMIC DNA]</scope>
    <source>
        <strain evidence="3">cv. 10/8</strain>
        <tissue evidence="2">Leaf</tissue>
    </source>
</reference>
<dbReference type="AlphaFoldDB" id="A0A392N547"/>
<accession>A0A392N547</accession>
<dbReference type="PANTHER" id="PTHR11017:SF431">
    <property type="entry name" value="ADP-RIBOSYL CYCLASE_CYCLIC ADP-RIBOSE HYDROLASE"/>
    <property type="match status" value="1"/>
</dbReference>
<evidence type="ECO:0000313" key="2">
    <source>
        <dbReference type="EMBL" id="MCH94289.1"/>
    </source>
</evidence>
<feature type="non-terminal residue" evidence="2">
    <location>
        <position position="1"/>
    </location>
</feature>
<dbReference type="PANTHER" id="PTHR11017">
    <property type="entry name" value="LEUCINE-RICH REPEAT-CONTAINING PROTEIN"/>
    <property type="match status" value="1"/>
</dbReference>
<dbReference type="Pfam" id="PF00931">
    <property type="entry name" value="NB-ARC"/>
    <property type="match status" value="2"/>
</dbReference>
<dbReference type="InterPro" id="IPR027417">
    <property type="entry name" value="P-loop_NTPase"/>
</dbReference>
<evidence type="ECO:0000313" key="3">
    <source>
        <dbReference type="Proteomes" id="UP000265520"/>
    </source>
</evidence>
<feature type="domain" description="NB-ARC" evidence="1">
    <location>
        <begin position="40"/>
        <end position="75"/>
    </location>
</feature>
<dbReference type="EMBL" id="LXQA010026964">
    <property type="protein sequence ID" value="MCH94289.1"/>
    <property type="molecule type" value="Genomic_DNA"/>
</dbReference>
<sequence>DVYEYEFIGTIVEEVLRKIKLVALPIGDYLVGLEPQKEHVTSLLNIGSDDEVNMLGIHGIGGIGKTTLALAVYNLISNQFQDKEIEITSVRQGISRLQQRLHQKKVLLILDDVDNEEQLQAIAGKPGWFGLGSRVIITTRDKRLLTCHG</sequence>
<dbReference type="Proteomes" id="UP000265520">
    <property type="component" value="Unassembled WGS sequence"/>
</dbReference>
<evidence type="ECO:0000259" key="1">
    <source>
        <dbReference type="Pfam" id="PF00931"/>
    </source>
</evidence>
<dbReference type="GO" id="GO:0006952">
    <property type="term" value="P:defense response"/>
    <property type="evidence" value="ECO:0007669"/>
    <property type="project" value="InterPro"/>
</dbReference>
<dbReference type="GO" id="GO:0043531">
    <property type="term" value="F:ADP binding"/>
    <property type="evidence" value="ECO:0007669"/>
    <property type="project" value="InterPro"/>
</dbReference>
<proteinExistence type="predicted"/>
<protein>
    <submittedName>
        <fullName evidence="2">Resistance protein</fullName>
    </submittedName>
</protein>
<dbReference type="InterPro" id="IPR002182">
    <property type="entry name" value="NB-ARC"/>
</dbReference>
<feature type="non-terminal residue" evidence="2">
    <location>
        <position position="149"/>
    </location>
</feature>
<dbReference type="SUPFAM" id="SSF52540">
    <property type="entry name" value="P-loop containing nucleoside triphosphate hydrolases"/>
    <property type="match status" value="1"/>
</dbReference>
<comment type="caution">
    <text evidence="2">The sequence shown here is derived from an EMBL/GenBank/DDBJ whole genome shotgun (WGS) entry which is preliminary data.</text>
</comment>
<name>A0A392N547_9FABA</name>
<feature type="domain" description="NB-ARC" evidence="1">
    <location>
        <begin position="77"/>
        <end position="144"/>
    </location>
</feature>
<dbReference type="Gene3D" id="3.40.50.300">
    <property type="entry name" value="P-loop containing nucleotide triphosphate hydrolases"/>
    <property type="match status" value="2"/>
</dbReference>
<organism evidence="2 3">
    <name type="scientific">Trifolium medium</name>
    <dbReference type="NCBI Taxonomy" id="97028"/>
    <lineage>
        <taxon>Eukaryota</taxon>
        <taxon>Viridiplantae</taxon>
        <taxon>Streptophyta</taxon>
        <taxon>Embryophyta</taxon>
        <taxon>Tracheophyta</taxon>
        <taxon>Spermatophyta</taxon>
        <taxon>Magnoliopsida</taxon>
        <taxon>eudicotyledons</taxon>
        <taxon>Gunneridae</taxon>
        <taxon>Pentapetalae</taxon>
        <taxon>rosids</taxon>
        <taxon>fabids</taxon>
        <taxon>Fabales</taxon>
        <taxon>Fabaceae</taxon>
        <taxon>Papilionoideae</taxon>
        <taxon>50 kb inversion clade</taxon>
        <taxon>NPAAA clade</taxon>
        <taxon>Hologalegina</taxon>
        <taxon>IRL clade</taxon>
        <taxon>Trifolieae</taxon>
        <taxon>Trifolium</taxon>
    </lineage>
</organism>
<dbReference type="InterPro" id="IPR044974">
    <property type="entry name" value="Disease_R_plants"/>
</dbReference>